<reference evidence="2 3" key="1">
    <citation type="submission" date="2016-12" db="EMBL/GenBank/DDBJ databases">
        <title>The draft genome sequence of Actinophytocola sp. 11-183.</title>
        <authorList>
            <person name="Wang W."/>
            <person name="Yuan L."/>
        </authorList>
    </citation>
    <scope>NUCLEOTIDE SEQUENCE [LARGE SCALE GENOMIC DNA]</scope>
    <source>
        <strain evidence="2 3">11-183</strain>
    </source>
</reference>
<sequence length="70" mass="7851">MIPRWFGEEIVPQIRQSGSMPTAPPPEDGFRNLVQSVQDYGIFMLGTGGHVMSWNPGAARMKRYDADEII</sequence>
<accession>A0A1Q8C0J8</accession>
<dbReference type="Gene3D" id="3.30.450.20">
    <property type="entry name" value="PAS domain"/>
    <property type="match status" value="1"/>
</dbReference>
<evidence type="ECO:0000259" key="1">
    <source>
        <dbReference type="PROSITE" id="PS50112"/>
    </source>
</evidence>
<dbReference type="AlphaFoldDB" id="A0A1Q8C0J8"/>
<proteinExistence type="predicted"/>
<protein>
    <recommendedName>
        <fullName evidence="1">PAS domain-containing protein</fullName>
    </recommendedName>
</protein>
<feature type="non-terminal residue" evidence="2">
    <location>
        <position position="70"/>
    </location>
</feature>
<dbReference type="STRING" id="1912961.BU204_35235"/>
<dbReference type="SUPFAM" id="SSF55785">
    <property type="entry name" value="PYP-like sensor domain (PAS domain)"/>
    <property type="match status" value="1"/>
</dbReference>
<evidence type="ECO:0000313" key="3">
    <source>
        <dbReference type="Proteomes" id="UP000185596"/>
    </source>
</evidence>
<comment type="caution">
    <text evidence="2">The sequence shown here is derived from an EMBL/GenBank/DDBJ whole genome shotgun (WGS) entry which is preliminary data.</text>
</comment>
<gene>
    <name evidence="2" type="ORF">BU204_35235</name>
</gene>
<organism evidence="2 3">
    <name type="scientific">Actinophytocola xanthii</name>
    <dbReference type="NCBI Taxonomy" id="1912961"/>
    <lineage>
        <taxon>Bacteria</taxon>
        <taxon>Bacillati</taxon>
        <taxon>Actinomycetota</taxon>
        <taxon>Actinomycetes</taxon>
        <taxon>Pseudonocardiales</taxon>
        <taxon>Pseudonocardiaceae</taxon>
    </lineage>
</organism>
<dbReference type="Proteomes" id="UP000185596">
    <property type="component" value="Unassembled WGS sequence"/>
</dbReference>
<keyword evidence="3" id="KW-1185">Reference proteome</keyword>
<name>A0A1Q8C0J8_9PSEU</name>
<evidence type="ECO:0000313" key="2">
    <source>
        <dbReference type="EMBL" id="OLF07872.1"/>
    </source>
</evidence>
<dbReference type="EMBL" id="MSIE01000102">
    <property type="protein sequence ID" value="OLF07872.1"/>
    <property type="molecule type" value="Genomic_DNA"/>
</dbReference>
<dbReference type="InterPro" id="IPR035965">
    <property type="entry name" value="PAS-like_dom_sf"/>
</dbReference>
<dbReference type="PROSITE" id="PS50112">
    <property type="entry name" value="PAS"/>
    <property type="match status" value="1"/>
</dbReference>
<feature type="domain" description="PAS" evidence="1">
    <location>
        <begin position="26"/>
        <end position="70"/>
    </location>
</feature>
<dbReference type="InterPro" id="IPR000014">
    <property type="entry name" value="PAS"/>
</dbReference>